<dbReference type="Gene3D" id="1.10.246.120">
    <property type="match status" value="1"/>
</dbReference>
<dbReference type="InterPro" id="IPR045046">
    <property type="entry name" value="Vps9-like"/>
</dbReference>
<dbReference type="InterPro" id="IPR002653">
    <property type="entry name" value="Znf_A20"/>
</dbReference>
<protein>
    <submittedName>
        <fullName evidence="6">RAB guanine nucleotide exchange factor (GEF) 1, like</fullName>
    </submittedName>
</protein>
<keyword evidence="1" id="KW-0479">Metal-binding</keyword>
<organism evidence="6 7">
    <name type="scientific">Cyprinus carpio</name>
    <name type="common">Common carp</name>
    <dbReference type="NCBI Taxonomy" id="7962"/>
    <lineage>
        <taxon>Eukaryota</taxon>
        <taxon>Metazoa</taxon>
        <taxon>Chordata</taxon>
        <taxon>Craniata</taxon>
        <taxon>Vertebrata</taxon>
        <taxon>Euteleostomi</taxon>
        <taxon>Actinopterygii</taxon>
        <taxon>Neopterygii</taxon>
        <taxon>Teleostei</taxon>
        <taxon>Ostariophysi</taxon>
        <taxon>Cypriniformes</taxon>
        <taxon>Cyprinidae</taxon>
        <taxon>Cyprininae</taxon>
        <taxon>Cyprinus</taxon>
    </lineage>
</organism>
<reference evidence="6" key="1">
    <citation type="submission" date="2025-08" db="UniProtKB">
        <authorList>
            <consortium name="Ensembl"/>
        </authorList>
    </citation>
    <scope>IDENTIFICATION</scope>
</reference>
<dbReference type="GO" id="GO:0003677">
    <property type="term" value="F:DNA binding"/>
    <property type="evidence" value="ECO:0007669"/>
    <property type="project" value="InterPro"/>
</dbReference>
<feature type="region of interest" description="Disordered" evidence="4">
    <location>
        <begin position="355"/>
        <end position="452"/>
    </location>
</feature>
<dbReference type="GO" id="GO:0030139">
    <property type="term" value="C:endocytic vesicle"/>
    <property type="evidence" value="ECO:0007669"/>
    <property type="project" value="TreeGrafter"/>
</dbReference>
<feature type="compositionally biased region" description="Polar residues" evidence="4">
    <location>
        <begin position="115"/>
        <end position="126"/>
    </location>
</feature>
<dbReference type="PANTHER" id="PTHR23101:SF126">
    <property type="entry name" value="RAB5 GDP_GTP EXCHANGE FACTOR"/>
    <property type="match status" value="1"/>
</dbReference>
<dbReference type="GO" id="GO:0005829">
    <property type="term" value="C:cytosol"/>
    <property type="evidence" value="ECO:0007669"/>
    <property type="project" value="TreeGrafter"/>
</dbReference>
<dbReference type="Ensembl" id="ENSCCRT00010133075.1">
    <property type="protein sequence ID" value="ENSCCRP00010119844.1"/>
    <property type="gene ID" value="ENSCCRG00010052385.1"/>
</dbReference>
<feature type="compositionally biased region" description="Polar residues" evidence="4">
    <location>
        <begin position="355"/>
        <end position="372"/>
    </location>
</feature>
<dbReference type="SMART" id="SM00259">
    <property type="entry name" value="ZnF_A20"/>
    <property type="match status" value="1"/>
</dbReference>
<evidence type="ECO:0000259" key="5">
    <source>
        <dbReference type="PROSITE" id="PS51036"/>
    </source>
</evidence>
<dbReference type="Gene3D" id="1.20.5.4770">
    <property type="match status" value="1"/>
</dbReference>
<dbReference type="PANTHER" id="PTHR23101">
    <property type="entry name" value="RAB GDP/GTP EXCHANGE FACTOR"/>
    <property type="match status" value="1"/>
</dbReference>
<dbReference type="Pfam" id="PF18151">
    <property type="entry name" value="DUF5601"/>
    <property type="match status" value="1"/>
</dbReference>
<dbReference type="SUPFAM" id="SSF57716">
    <property type="entry name" value="Glucocorticoid receptor-like (DNA-binding domain)"/>
    <property type="match status" value="1"/>
</dbReference>
<dbReference type="Gene3D" id="1.20.1050.80">
    <property type="entry name" value="VPS9 domain"/>
    <property type="match status" value="1"/>
</dbReference>
<dbReference type="GO" id="GO:0016192">
    <property type="term" value="P:vesicle-mediated transport"/>
    <property type="evidence" value="ECO:0007669"/>
    <property type="project" value="InterPro"/>
</dbReference>
<evidence type="ECO:0000313" key="7">
    <source>
        <dbReference type="Proteomes" id="UP000694427"/>
    </source>
</evidence>
<accession>A0A8C1RSX5</accession>
<dbReference type="GO" id="GO:0008270">
    <property type="term" value="F:zinc ion binding"/>
    <property type="evidence" value="ECO:0007669"/>
    <property type="project" value="UniProtKB-KW"/>
</dbReference>
<evidence type="ECO:0000256" key="3">
    <source>
        <dbReference type="ARBA" id="ARBA00022833"/>
    </source>
</evidence>
<dbReference type="InterPro" id="IPR037191">
    <property type="entry name" value="VPS9_dom_sf"/>
</dbReference>
<dbReference type="PROSITE" id="PS51036">
    <property type="entry name" value="ZF_A20"/>
    <property type="match status" value="1"/>
</dbReference>
<dbReference type="Proteomes" id="UP000694427">
    <property type="component" value="Unplaced"/>
</dbReference>
<feature type="domain" description="A20-type" evidence="5">
    <location>
        <begin position="13"/>
        <end position="47"/>
    </location>
</feature>
<sequence length="452" mass="50861">MNPQVVRRGFSVQQSDLMCKRGCGFYGNAVWQGLCSRCWREENQCTRTKQIEDDRALAERLQREEEAAYASSGREEARPRPESSKTHSTVPIVKRLFTSAPKAPARRDAGAPKTAVSQSTSLSRQPSAERDHVTQHFIDFLKPFQRPGYDIFKQCHAFVENIAHKKVAVRGEDFSDSVQDFYQHISEYLQTNFKGSADVMETVMDEVERYVMGRLYEQLFCPDHTDDEKKDLVIQKRIRALHWVSIAMLCVPVDEKIPKVSDSVERAITGTDTCVRHYTELRTKLDLITVYLCIQNAINKMHLCSLSITHACPYHNPSATMGHSINNCCAVAFIEKLDAQSLNLSHEDFELYMSGASSPSGPKATSSGNSLQKGFKEERSAAEPQLEPRRAEETRPLETDLIEWSDGQELSVLGMLEEPPARTHTSNTFTIDSDNIGGDSLPPPLQPQKFAG</sequence>
<evidence type="ECO:0000256" key="1">
    <source>
        <dbReference type="ARBA" id="ARBA00022723"/>
    </source>
</evidence>
<evidence type="ECO:0000256" key="2">
    <source>
        <dbReference type="ARBA" id="ARBA00022771"/>
    </source>
</evidence>
<reference evidence="6" key="2">
    <citation type="submission" date="2025-09" db="UniProtKB">
        <authorList>
            <consortium name="Ensembl"/>
        </authorList>
    </citation>
    <scope>IDENTIFICATION</scope>
</reference>
<dbReference type="InterPro" id="IPR041545">
    <property type="entry name" value="DUF5601"/>
</dbReference>
<keyword evidence="3" id="KW-0862">Zinc</keyword>
<feature type="compositionally biased region" description="Basic and acidic residues" evidence="4">
    <location>
        <begin position="374"/>
        <end position="398"/>
    </location>
</feature>
<dbReference type="GO" id="GO:0031267">
    <property type="term" value="F:small GTPase binding"/>
    <property type="evidence" value="ECO:0007669"/>
    <property type="project" value="TreeGrafter"/>
</dbReference>
<dbReference type="GO" id="GO:0005085">
    <property type="term" value="F:guanyl-nucleotide exchange factor activity"/>
    <property type="evidence" value="ECO:0007669"/>
    <property type="project" value="InterPro"/>
</dbReference>
<dbReference type="AlphaFoldDB" id="A0A8C1RSX5"/>
<evidence type="ECO:0000256" key="4">
    <source>
        <dbReference type="SAM" id="MobiDB-lite"/>
    </source>
</evidence>
<dbReference type="SUPFAM" id="SSF109993">
    <property type="entry name" value="VPS9 domain"/>
    <property type="match status" value="1"/>
</dbReference>
<evidence type="ECO:0000313" key="6">
    <source>
        <dbReference type="Ensembl" id="ENSCCRP00010119844.1"/>
    </source>
</evidence>
<keyword evidence="7" id="KW-1185">Reference proteome</keyword>
<feature type="compositionally biased region" description="Basic and acidic residues" evidence="4">
    <location>
        <begin position="73"/>
        <end position="85"/>
    </location>
</feature>
<dbReference type="Pfam" id="PF01754">
    <property type="entry name" value="zf-A20"/>
    <property type="match status" value="1"/>
</dbReference>
<name>A0A8C1RSX5_CYPCA</name>
<proteinExistence type="predicted"/>
<feature type="compositionally biased region" description="Polar residues" evidence="4">
    <location>
        <begin position="423"/>
        <end position="433"/>
    </location>
</feature>
<feature type="region of interest" description="Disordered" evidence="4">
    <location>
        <begin position="62"/>
        <end position="130"/>
    </location>
</feature>
<keyword evidence="2" id="KW-0863">Zinc-finger</keyword>